<reference evidence="2 3" key="1">
    <citation type="submission" date="2024-10" db="EMBL/GenBank/DDBJ databases">
        <authorList>
            <person name="Kim D."/>
        </authorList>
    </citation>
    <scope>NUCLEOTIDE SEQUENCE [LARGE SCALE GENOMIC DNA]</scope>
    <source>
        <strain evidence="2">BH-2024</strain>
    </source>
</reference>
<accession>A0ABD2LGL6</accession>
<name>A0ABD2LGL6_9BILA</name>
<proteinExistence type="predicted"/>
<dbReference type="Proteomes" id="UP001620626">
    <property type="component" value="Unassembled WGS sequence"/>
</dbReference>
<evidence type="ECO:0000313" key="3">
    <source>
        <dbReference type="Proteomes" id="UP001620626"/>
    </source>
</evidence>
<comment type="caution">
    <text evidence="2">The sequence shown here is derived from an EMBL/GenBank/DDBJ whole genome shotgun (WGS) entry which is preliminary data.</text>
</comment>
<sequence>MKSLLGSRAKLRVPLYLHRMFTITTTAVNWLCRIAVGTVNVDAVTFVALFVAAVARRFASPAAVPSPAPGAGGDGLTQQNASKLV</sequence>
<feature type="region of interest" description="Disordered" evidence="1">
    <location>
        <begin position="62"/>
        <end position="85"/>
    </location>
</feature>
<protein>
    <submittedName>
        <fullName evidence="2">Uncharacterized protein</fullName>
    </submittedName>
</protein>
<keyword evidence="3" id="KW-1185">Reference proteome</keyword>
<evidence type="ECO:0000313" key="2">
    <source>
        <dbReference type="EMBL" id="KAL3114319.1"/>
    </source>
</evidence>
<dbReference type="AlphaFoldDB" id="A0ABD2LGL6"/>
<gene>
    <name evidence="2" type="ORF">niasHT_011552</name>
</gene>
<dbReference type="EMBL" id="JBICBT010000420">
    <property type="protein sequence ID" value="KAL3114319.1"/>
    <property type="molecule type" value="Genomic_DNA"/>
</dbReference>
<organism evidence="2 3">
    <name type="scientific">Heterodera trifolii</name>
    <dbReference type="NCBI Taxonomy" id="157864"/>
    <lineage>
        <taxon>Eukaryota</taxon>
        <taxon>Metazoa</taxon>
        <taxon>Ecdysozoa</taxon>
        <taxon>Nematoda</taxon>
        <taxon>Chromadorea</taxon>
        <taxon>Rhabditida</taxon>
        <taxon>Tylenchina</taxon>
        <taxon>Tylenchomorpha</taxon>
        <taxon>Tylenchoidea</taxon>
        <taxon>Heteroderidae</taxon>
        <taxon>Heteroderinae</taxon>
        <taxon>Heterodera</taxon>
    </lineage>
</organism>
<evidence type="ECO:0000256" key="1">
    <source>
        <dbReference type="SAM" id="MobiDB-lite"/>
    </source>
</evidence>